<dbReference type="Gene3D" id="2.30.29.30">
    <property type="entry name" value="Pleckstrin-homology domain (PH domain)/Phosphotyrosine-binding domain (PTB)"/>
    <property type="match status" value="1"/>
</dbReference>
<keyword evidence="4" id="KW-1185">Reference proteome</keyword>
<dbReference type="InterPro" id="IPR001849">
    <property type="entry name" value="PH_domain"/>
</dbReference>
<organism evidence="3 4">
    <name type="scientific">Coilia grayii</name>
    <name type="common">Gray's grenadier anchovy</name>
    <dbReference type="NCBI Taxonomy" id="363190"/>
    <lineage>
        <taxon>Eukaryota</taxon>
        <taxon>Metazoa</taxon>
        <taxon>Chordata</taxon>
        <taxon>Craniata</taxon>
        <taxon>Vertebrata</taxon>
        <taxon>Euteleostomi</taxon>
        <taxon>Actinopterygii</taxon>
        <taxon>Neopterygii</taxon>
        <taxon>Teleostei</taxon>
        <taxon>Clupei</taxon>
        <taxon>Clupeiformes</taxon>
        <taxon>Clupeoidei</taxon>
        <taxon>Engraulidae</taxon>
        <taxon>Coilinae</taxon>
        <taxon>Coilia</taxon>
    </lineage>
</organism>
<dbReference type="Proteomes" id="UP001591681">
    <property type="component" value="Unassembled WGS sequence"/>
</dbReference>
<evidence type="ECO:0000313" key="4">
    <source>
        <dbReference type="Proteomes" id="UP001591681"/>
    </source>
</evidence>
<dbReference type="PROSITE" id="PS50003">
    <property type="entry name" value="PH_DOMAIN"/>
    <property type="match status" value="1"/>
</dbReference>
<comment type="caution">
    <text evidence="3">The sequence shown here is derived from an EMBL/GenBank/DDBJ whole genome shotgun (WGS) entry which is preliminary data.</text>
</comment>
<evidence type="ECO:0000256" key="1">
    <source>
        <dbReference type="ARBA" id="ARBA00022553"/>
    </source>
</evidence>
<dbReference type="EMBL" id="JBHFQA010000019">
    <property type="protein sequence ID" value="KAL2081841.1"/>
    <property type="molecule type" value="Genomic_DNA"/>
</dbReference>
<dbReference type="InterPro" id="IPR045188">
    <property type="entry name" value="Boi1/Boi2-like"/>
</dbReference>
<feature type="domain" description="PH" evidence="2">
    <location>
        <begin position="18"/>
        <end position="115"/>
    </location>
</feature>
<protein>
    <recommendedName>
        <fullName evidence="2">PH domain-containing protein</fullName>
    </recommendedName>
</protein>
<proteinExistence type="predicted"/>
<dbReference type="Pfam" id="PF00169">
    <property type="entry name" value="PH"/>
    <property type="match status" value="1"/>
</dbReference>
<dbReference type="AlphaFoldDB" id="A0ABD1J5E0"/>
<evidence type="ECO:0000259" key="2">
    <source>
        <dbReference type="PROSITE" id="PS50003"/>
    </source>
</evidence>
<name>A0ABD1J5E0_9TELE</name>
<evidence type="ECO:0000313" key="3">
    <source>
        <dbReference type="EMBL" id="KAL2081841.1"/>
    </source>
</evidence>
<dbReference type="InterPro" id="IPR011993">
    <property type="entry name" value="PH-like_dom_sf"/>
</dbReference>
<keyword evidence="1" id="KW-0597">Phosphoprotein</keyword>
<dbReference type="PANTHER" id="PTHR22902">
    <property type="entry name" value="SESQUIPEDALIAN"/>
    <property type="match status" value="1"/>
</dbReference>
<dbReference type="SUPFAM" id="SSF50729">
    <property type="entry name" value="PH domain-like"/>
    <property type="match status" value="1"/>
</dbReference>
<dbReference type="PANTHER" id="PTHR22902:SF27">
    <property type="entry name" value="PLECKSTRIN HOMOLOGY DOMAIN-CONTAINING FAMILY A MEMBER 3"/>
    <property type="match status" value="1"/>
</dbReference>
<dbReference type="CDD" id="cd00821">
    <property type="entry name" value="PH"/>
    <property type="match status" value="1"/>
</dbReference>
<reference evidence="3 4" key="1">
    <citation type="submission" date="2024-09" db="EMBL/GenBank/DDBJ databases">
        <title>A chromosome-level genome assembly of Gray's grenadier anchovy, Coilia grayii.</title>
        <authorList>
            <person name="Fu Z."/>
        </authorList>
    </citation>
    <scope>NUCLEOTIDE SEQUENCE [LARGE SCALE GENOMIC DNA]</scope>
    <source>
        <strain evidence="3">G4</strain>
        <tissue evidence="3">Muscle</tissue>
    </source>
</reference>
<gene>
    <name evidence="3" type="ORF">ACEWY4_021659</name>
</gene>
<sequence length="128" mass="14504">MAVVSATSNGSVENTVERIVKKGWLLKRSHFTYRWKLAWFELKDNMLAYGDDEKRPHKTINLVGAEMEALQGHASSCGWTITPSGDGSRHRTYFLRASTVEEQQQWMEAICEARLRSGEHGPHACVVQ</sequence>
<accession>A0ABD1J5E0</accession>
<dbReference type="SMART" id="SM00233">
    <property type="entry name" value="PH"/>
    <property type="match status" value="1"/>
</dbReference>